<keyword evidence="4" id="KW-0813">Transport</keyword>
<feature type="compositionally biased region" description="Basic and acidic residues" evidence="5">
    <location>
        <begin position="8"/>
        <end position="17"/>
    </location>
</feature>
<dbReference type="GO" id="GO:0005375">
    <property type="term" value="F:copper ion transmembrane transporter activity"/>
    <property type="evidence" value="ECO:0007669"/>
    <property type="project" value="UniProtKB-UniRule"/>
</dbReference>
<evidence type="ECO:0000313" key="6">
    <source>
        <dbReference type="EMBL" id="RMX57459.1"/>
    </source>
</evidence>
<dbReference type="Pfam" id="PF04145">
    <property type="entry name" value="Ctr"/>
    <property type="match status" value="1"/>
</dbReference>
<comment type="similarity">
    <text evidence="4">Belongs to the copper transporter (Ctr) (TC 1.A.56) family. SLC31A subfamily.</text>
</comment>
<accession>A0A3M6UV38</accession>
<feature type="region of interest" description="Disordered" evidence="5">
    <location>
        <begin position="1"/>
        <end position="20"/>
    </location>
</feature>
<dbReference type="OMA" id="GTGYFCF"/>
<dbReference type="InterPro" id="IPR007274">
    <property type="entry name" value="Cop_transporter"/>
</dbReference>
<proteinExistence type="inferred from homology"/>
<name>A0A3M6UV38_POCDA</name>
<protein>
    <recommendedName>
        <fullName evidence="4">Copper transport protein</fullName>
    </recommendedName>
</protein>
<sequence>MSHGGHSHGGDGMHGGERPMLTTHASTAAMDHHGGSSNHGDHSGEMAGHVMMFHLRRDLSVLFEHWEITSTKVLIGSCVAVFFLAVLYEGLKIFRTRLMHTHSRDARESSRGKDITYCGKTRRGCRQNMCTCHNLVQTIMHVVQVVLGYLLMLVVMTFQVYLGVAVIVGAGLGYFLFAGFAPENNPKETESSANSGHGSPAMMVKVTNLDEIRSQQSMENLSFNNLAIKNRAFDGGNIEGEK</sequence>
<keyword evidence="7" id="KW-1185">Reference proteome</keyword>
<feature type="transmembrane region" description="Helical" evidence="4">
    <location>
        <begin position="158"/>
        <end position="177"/>
    </location>
</feature>
<dbReference type="GO" id="GO:0016020">
    <property type="term" value="C:membrane"/>
    <property type="evidence" value="ECO:0007669"/>
    <property type="project" value="UniProtKB-SubCell"/>
</dbReference>
<dbReference type="AlphaFoldDB" id="A0A3M6UV38"/>
<keyword evidence="4" id="KW-0187">Copper transport</keyword>
<feature type="transmembrane region" description="Helical" evidence="4">
    <location>
        <begin position="73"/>
        <end position="91"/>
    </location>
</feature>
<evidence type="ECO:0000256" key="2">
    <source>
        <dbReference type="ARBA" id="ARBA00022989"/>
    </source>
</evidence>
<keyword evidence="4" id="KW-0406">Ion transport</keyword>
<comment type="subcellular location">
    <subcellularLocation>
        <location evidence="4">Membrane</location>
        <topology evidence="4">Multi-pass membrane protein</topology>
    </subcellularLocation>
</comment>
<evidence type="ECO:0000256" key="5">
    <source>
        <dbReference type="SAM" id="MobiDB-lite"/>
    </source>
</evidence>
<evidence type="ECO:0000256" key="4">
    <source>
        <dbReference type="RuleBase" id="RU367022"/>
    </source>
</evidence>
<dbReference type="PANTHER" id="PTHR12483:SF115">
    <property type="entry name" value="COPPER TRANSPORT PROTEIN"/>
    <property type="match status" value="1"/>
</dbReference>
<comment type="caution">
    <text evidence="6">The sequence shown here is derived from an EMBL/GenBank/DDBJ whole genome shotgun (WGS) entry which is preliminary data.</text>
</comment>
<evidence type="ECO:0000256" key="3">
    <source>
        <dbReference type="ARBA" id="ARBA00023136"/>
    </source>
</evidence>
<keyword evidence="1 4" id="KW-0812">Transmembrane</keyword>
<organism evidence="6 7">
    <name type="scientific">Pocillopora damicornis</name>
    <name type="common">Cauliflower coral</name>
    <name type="synonym">Millepora damicornis</name>
    <dbReference type="NCBI Taxonomy" id="46731"/>
    <lineage>
        <taxon>Eukaryota</taxon>
        <taxon>Metazoa</taxon>
        <taxon>Cnidaria</taxon>
        <taxon>Anthozoa</taxon>
        <taxon>Hexacorallia</taxon>
        <taxon>Scleractinia</taxon>
        <taxon>Astrocoeniina</taxon>
        <taxon>Pocilloporidae</taxon>
        <taxon>Pocillopora</taxon>
    </lineage>
</organism>
<evidence type="ECO:0000256" key="1">
    <source>
        <dbReference type="ARBA" id="ARBA00022692"/>
    </source>
</evidence>
<keyword evidence="4" id="KW-0186">Copper</keyword>
<dbReference type="Proteomes" id="UP000275408">
    <property type="component" value="Unassembled WGS sequence"/>
</dbReference>
<dbReference type="PANTHER" id="PTHR12483">
    <property type="entry name" value="SOLUTE CARRIER FAMILY 31 COPPER TRANSPORTERS"/>
    <property type="match status" value="1"/>
</dbReference>
<keyword evidence="3 4" id="KW-0472">Membrane</keyword>
<evidence type="ECO:0000313" key="7">
    <source>
        <dbReference type="Proteomes" id="UP000275408"/>
    </source>
</evidence>
<dbReference type="EMBL" id="RCHS01000654">
    <property type="protein sequence ID" value="RMX57459.1"/>
    <property type="molecule type" value="Genomic_DNA"/>
</dbReference>
<dbReference type="OrthoDB" id="161814at2759"/>
<reference evidence="6 7" key="1">
    <citation type="journal article" date="2018" name="Sci. Rep.">
        <title>Comparative analysis of the Pocillopora damicornis genome highlights role of immune system in coral evolution.</title>
        <authorList>
            <person name="Cunning R."/>
            <person name="Bay R.A."/>
            <person name="Gillette P."/>
            <person name="Baker A.C."/>
            <person name="Traylor-Knowles N."/>
        </authorList>
    </citation>
    <scope>NUCLEOTIDE SEQUENCE [LARGE SCALE GENOMIC DNA]</scope>
    <source>
        <strain evidence="6">RSMAS</strain>
        <tissue evidence="6">Whole animal</tissue>
    </source>
</reference>
<feature type="transmembrane region" description="Helical" evidence="4">
    <location>
        <begin position="132"/>
        <end position="152"/>
    </location>
</feature>
<keyword evidence="2 4" id="KW-1133">Transmembrane helix</keyword>
<gene>
    <name evidence="6" type="ORF">pdam_00007015</name>
</gene>